<comment type="caution">
    <text evidence="1">The sequence shown here is derived from an EMBL/GenBank/DDBJ whole genome shotgun (WGS) entry which is preliminary data.</text>
</comment>
<accession>A0ABP0NJV1</accession>
<proteinExistence type="predicted"/>
<protein>
    <submittedName>
        <fullName evidence="1">Uncharacterized protein</fullName>
    </submittedName>
</protein>
<keyword evidence="2" id="KW-1185">Reference proteome</keyword>
<evidence type="ECO:0000313" key="1">
    <source>
        <dbReference type="EMBL" id="CAK9063723.1"/>
    </source>
</evidence>
<gene>
    <name evidence="1" type="ORF">SCF082_LOCUS32959</name>
</gene>
<evidence type="ECO:0000313" key="2">
    <source>
        <dbReference type="Proteomes" id="UP001642464"/>
    </source>
</evidence>
<organism evidence="1 2">
    <name type="scientific">Durusdinium trenchii</name>
    <dbReference type="NCBI Taxonomy" id="1381693"/>
    <lineage>
        <taxon>Eukaryota</taxon>
        <taxon>Sar</taxon>
        <taxon>Alveolata</taxon>
        <taxon>Dinophyceae</taxon>
        <taxon>Suessiales</taxon>
        <taxon>Symbiodiniaceae</taxon>
        <taxon>Durusdinium</taxon>
    </lineage>
</organism>
<name>A0ABP0NJV1_9DINO</name>
<dbReference type="Proteomes" id="UP001642464">
    <property type="component" value="Unassembled WGS sequence"/>
</dbReference>
<dbReference type="EMBL" id="CAXAMM010028891">
    <property type="protein sequence ID" value="CAK9063723.1"/>
    <property type="molecule type" value="Genomic_DNA"/>
</dbReference>
<sequence>MEVDTTSTLSVRLLPWLEATLASLNNGIRRQDNELVVAWVPYPVAGVVSVSKQHFVLSQITALANHFPKSFVAALAMPNRVRPSMVSFQPESVYGARSAFHECVLITANEKSNPMWKSKFFKSGHVHGVTMLQRADMLKIPKDGYGSEKRFTQSQEQRQVIEALTPSGSKPATVIIDMLGYDGWPGVFALREIAAGRRMAAATVAHTQAEAAWCTSVINSRCFDLCRSQGLSLPGFPNFKKVVDELRTRTPQPHPSYEVCLCIGDNLVVREALVEPGADKQDFSSELKRLLDERNKEFNPRGIKRGSAPTAGSVERPAKTLCVADNSMSLDEFETKFTERQDIASGKWTVSLASESLFLHSNEDHVVAEHEEICGFGSRDFAKAAEATDIMSDCNGRWALFDLSGKASDTFVILEHSRKLPEHLRELAIYNKA</sequence>
<reference evidence="1 2" key="1">
    <citation type="submission" date="2024-02" db="EMBL/GenBank/DDBJ databases">
        <authorList>
            <person name="Chen Y."/>
            <person name="Shah S."/>
            <person name="Dougan E. K."/>
            <person name="Thang M."/>
            <person name="Chan C."/>
        </authorList>
    </citation>
    <scope>NUCLEOTIDE SEQUENCE [LARGE SCALE GENOMIC DNA]</scope>
</reference>